<feature type="domain" description="SHSP" evidence="3">
    <location>
        <begin position="18"/>
        <end position="133"/>
    </location>
</feature>
<evidence type="ECO:0000313" key="4">
    <source>
        <dbReference type="EMBL" id="CAD9201573.1"/>
    </source>
</evidence>
<dbReference type="InterPro" id="IPR008978">
    <property type="entry name" value="HSP20-like_chaperone"/>
</dbReference>
<organism evidence="4">
    <name type="scientific">Tetraselmis chuii</name>
    <dbReference type="NCBI Taxonomy" id="63592"/>
    <lineage>
        <taxon>Eukaryota</taxon>
        <taxon>Viridiplantae</taxon>
        <taxon>Chlorophyta</taxon>
        <taxon>core chlorophytes</taxon>
        <taxon>Chlorodendrophyceae</taxon>
        <taxon>Chlorodendrales</taxon>
        <taxon>Chlorodendraceae</taxon>
        <taxon>Tetraselmis</taxon>
    </lineage>
</organism>
<evidence type="ECO:0000256" key="2">
    <source>
        <dbReference type="RuleBase" id="RU003616"/>
    </source>
</evidence>
<dbReference type="CDD" id="cd06464">
    <property type="entry name" value="ACD_sHsps-like"/>
    <property type="match status" value="1"/>
</dbReference>
<dbReference type="PROSITE" id="PS01031">
    <property type="entry name" value="SHSP"/>
    <property type="match status" value="1"/>
</dbReference>
<name>A0A7S1SKI9_9CHLO</name>
<dbReference type="Gene3D" id="2.60.40.790">
    <property type="match status" value="1"/>
</dbReference>
<comment type="similarity">
    <text evidence="1 2">Belongs to the small heat shock protein (HSP20) family.</text>
</comment>
<evidence type="ECO:0000256" key="1">
    <source>
        <dbReference type="PROSITE-ProRule" id="PRU00285"/>
    </source>
</evidence>
<gene>
    <name evidence="4" type="ORF">TCHU04912_LOCUS3806</name>
</gene>
<accession>A0A7S1SKI9</accession>
<proteinExistence type="inferred from homology"/>
<dbReference type="SUPFAM" id="SSF49764">
    <property type="entry name" value="HSP20-like chaperones"/>
    <property type="match status" value="1"/>
</dbReference>
<protein>
    <recommendedName>
        <fullName evidence="3">SHSP domain-containing protein</fullName>
    </recommendedName>
</protein>
<dbReference type="AlphaFoldDB" id="A0A7S1SKI9"/>
<sequence>MASSTPAYAAPLVFNLDQNPPTEATDFKIIEDSKAYNVRADLPTGESVKVGITIERILAVVGERAIESRQEGCDGEDNKAKEFFQRAIPLPETVDETSITAQLDKHGHLMVYLPKKADITSQHQQSQALISAQ</sequence>
<reference evidence="4" key="1">
    <citation type="submission" date="2021-01" db="EMBL/GenBank/DDBJ databases">
        <authorList>
            <person name="Corre E."/>
            <person name="Pelletier E."/>
            <person name="Niang G."/>
            <person name="Scheremetjew M."/>
            <person name="Finn R."/>
            <person name="Kale V."/>
            <person name="Holt S."/>
            <person name="Cochrane G."/>
            <person name="Meng A."/>
            <person name="Brown T."/>
            <person name="Cohen L."/>
        </authorList>
    </citation>
    <scope>NUCLEOTIDE SEQUENCE</scope>
    <source>
        <strain evidence="4">PLY429</strain>
    </source>
</reference>
<dbReference type="Pfam" id="PF00011">
    <property type="entry name" value="HSP20"/>
    <property type="match status" value="1"/>
</dbReference>
<dbReference type="EMBL" id="HBGG01007640">
    <property type="protein sequence ID" value="CAD9201573.1"/>
    <property type="molecule type" value="Transcribed_RNA"/>
</dbReference>
<dbReference type="InterPro" id="IPR002068">
    <property type="entry name" value="A-crystallin/Hsp20_dom"/>
</dbReference>
<evidence type="ECO:0000259" key="3">
    <source>
        <dbReference type="PROSITE" id="PS01031"/>
    </source>
</evidence>